<dbReference type="Pfam" id="PF15377">
    <property type="entry name" value="DUF4604"/>
    <property type="match status" value="1"/>
</dbReference>
<feature type="compositionally biased region" description="Acidic residues" evidence="1">
    <location>
        <begin position="47"/>
        <end position="59"/>
    </location>
</feature>
<accession>A0A074RKM9</accession>
<keyword evidence="4" id="KW-1185">Reference proteome</keyword>
<feature type="region of interest" description="Disordered" evidence="1">
    <location>
        <begin position="1"/>
        <end position="230"/>
    </location>
</feature>
<evidence type="ECO:0000313" key="4">
    <source>
        <dbReference type="Proteomes" id="UP000027456"/>
    </source>
</evidence>
<protein>
    <submittedName>
        <fullName evidence="3">DUF4604 domain protein</fullName>
    </submittedName>
</protein>
<dbReference type="Proteomes" id="UP000027456">
    <property type="component" value="Unassembled WGS sequence"/>
</dbReference>
<evidence type="ECO:0000256" key="1">
    <source>
        <dbReference type="SAM" id="MobiDB-lite"/>
    </source>
</evidence>
<feature type="compositionally biased region" description="Basic and acidic residues" evidence="1">
    <location>
        <begin position="193"/>
        <end position="211"/>
    </location>
</feature>
<feature type="compositionally biased region" description="Pro residues" evidence="1">
    <location>
        <begin position="76"/>
        <end position="92"/>
    </location>
</feature>
<evidence type="ECO:0000313" key="3">
    <source>
        <dbReference type="EMBL" id="KEP45915.1"/>
    </source>
</evidence>
<feature type="compositionally biased region" description="Polar residues" evidence="1">
    <location>
        <begin position="11"/>
        <end position="42"/>
    </location>
</feature>
<organism evidence="3 4">
    <name type="scientific">Rhizoctonia solani 123E</name>
    <dbReference type="NCBI Taxonomy" id="1423351"/>
    <lineage>
        <taxon>Eukaryota</taxon>
        <taxon>Fungi</taxon>
        <taxon>Dikarya</taxon>
        <taxon>Basidiomycota</taxon>
        <taxon>Agaricomycotina</taxon>
        <taxon>Agaricomycetes</taxon>
        <taxon>Cantharellales</taxon>
        <taxon>Ceratobasidiaceae</taxon>
        <taxon>Rhizoctonia</taxon>
    </lineage>
</organism>
<comment type="caution">
    <text evidence="3">The sequence shown here is derived from an EMBL/GenBank/DDBJ whole genome shotgun (WGS) entry which is preliminary data.</text>
</comment>
<proteinExistence type="predicted"/>
<feature type="compositionally biased region" description="Basic and acidic residues" evidence="1">
    <location>
        <begin position="126"/>
        <end position="142"/>
    </location>
</feature>
<sequence>MPPRSKDPTPHQLSSRLQYSQGVPSFLRQLQAQVGGQLSSQRYGRGDDDEEPEIADEDGNVYNPDWDKGELVDGRPPIPSRPPVPSRPPIPTRPGGSEKPHGGRNGTPSEDEEDSGDEKPQIVVLKEGKHLSAKEVEREKRRGQGLSDEDEPESSEQPSEEPLAKVKQFKMKSQTFSDPHVSTGAKPKAKRKIVGEDVGSHGSKSKDSDKPKNKKQKKETKLLSFGDGED</sequence>
<dbReference type="HOGENOM" id="CLU_122481_0_0_1"/>
<gene>
    <name evidence="3" type="ORF">V565_231370</name>
</gene>
<dbReference type="AlphaFoldDB" id="A0A074RKM9"/>
<name>A0A074RKM9_9AGAM</name>
<dbReference type="EMBL" id="AZST01001401">
    <property type="protein sequence ID" value="KEP45915.1"/>
    <property type="molecule type" value="Genomic_DNA"/>
</dbReference>
<reference evidence="3 4" key="1">
    <citation type="submission" date="2013-12" db="EMBL/GenBank/DDBJ databases">
        <authorList>
            <person name="Cubeta M."/>
            <person name="Pakala S."/>
            <person name="Fedorova N."/>
            <person name="Thomas E."/>
            <person name="Dean R."/>
            <person name="Jabaji S."/>
            <person name="Neate S."/>
            <person name="Toda T."/>
            <person name="Tavantzis S."/>
            <person name="Vilgalys R."/>
            <person name="Bharathan N."/>
            <person name="Pakala S."/>
            <person name="Losada L.S."/>
            <person name="Zafar N."/>
            <person name="Nierman W."/>
        </authorList>
    </citation>
    <scope>NUCLEOTIDE SEQUENCE [LARGE SCALE GENOMIC DNA]</scope>
    <source>
        <strain evidence="3 4">123E</strain>
    </source>
</reference>
<dbReference type="OrthoDB" id="2553298at2759"/>
<evidence type="ECO:0000259" key="2">
    <source>
        <dbReference type="Pfam" id="PF15377"/>
    </source>
</evidence>
<dbReference type="InterPro" id="IPR027911">
    <property type="entry name" value="DUF4604"/>
</dbReference>
<feature type="domain" description="DUF4604" evidence="2">
    <location>
        <begin position="16"/>
        <end position="229"/>
    </location>
</feature>